<dbReference type="EMBL" id="JAGTJQ010000001">
    <property type="protein sequence ID" value="KAH7040003.1"/>
    <property type="molecule type" value="Genomic_DNA"/>
</dbReference>
<dbReference type="PANTHER" id="PTHR34502:SF4">
    <property type="entry name" value="DUF6594 DOMAIN-CONTAINING PROTEIN"/>
    <property type="match status" value="1"/>
</dbReference>
<feature type="domain" description="DUF6594" evidence="2">
    <location>
        <begin position="49"/>
        <end position="320"/>
    </location>
</feature>
<dbReference type="PANTHER" id="PTHR34502">
    <property type="entry name" value="DUF6594 DOMAIN-CONTAINING PROTEIN-RELATED"/>
    <property type="match status" value="1"/>
</dbReference>
<dbReference type="Proteomes" id="UP000756346">
    <property type="component" value="Unassembled WGS sequence"/>
</dbReference>
<keyword evidence="4" id="KW-1185">Reference proteome</keyword>
<evidence type="ECO:0000313" key="3">
    <source>
        <dbReference type="EMBL" id="KAH7040003.1"/>
    </source>
</evidence>
<evidence type="ECO:0000256" key="1">
    <source>
        <dbReference type="SAM" id="Phobius"/>
    </source>
</evidence>
<evidence type="ECO:0000259" key="2">
    <source>
        <dbReference type="Pfam" id="PF20237"/>
    </source>
</evidence>
<feature type="transmembrane region" description="Helical" evidence="1">
    <location>
        <begin position="252"/>
        <end position="275"/>
    </location>
</feature>
<protein>
    <recommendedName>
        <fullName evidence="2">DUF6594 domain-containing protein</fullName>
    </recommendedName>
</protein>
<keyword evidence="1" id="KW-0812">Transmembrane</keyword>
<accession>A0A9P9BV61</accession>
<dbReference type="GeneID" id="70190294"/>
<feature type="transmembrane region" description="Helical" evidence="1">
    <location>
        <begin position="308"/>
        <end position="325"/>
    </location>
</feature>
<evidence type="ECO:0000313" key="4">
    <source>
        <dbReference type="Proteomes" id="UP000756346"/>
    </source>
</evidence>
<organism evidence="3 4">
    <name type="scientific">Microdochium trichocladiopsis</name>
    <dbReference type="NCBI Taxonomy" id="1682393"/>
    <lineage>
        <taxon>Eukaryota</taxon>
        <taxon>Fungi</taxon>
        <taxon>Dikarya</taxon>
        <taxon>Ascomycota</taxon>
        <taxon>Pezizomycotina</taxon>
        <taxon>Sordariomycetes</taxon>
        <taxon>Xylariomycetidae</taxon>
        <taxon>Xylariales</taxon>
        <taxon>Microdochiaceae</taxon>
        <taxon>Microdochium</taxon>
    </lineage>
</organism>
<dbReference type="InterPro" id="IPR046529">
    <property type="entry name" value="DUF6594"/>
</dbReference>
<dbReference type="OrthoDB" id="3533814at2759"/>
<keyword evidence="1" id="KW-0472">Membrane</keyword>
<sequence>MATLDIHEPITRASLASHATARPLQQSMPEDIELGRDPYKPVTPARTGYSLWASRLASDRDNEPLIFRKFDSLGALNLLYLQCELLDLEDQLDFLDFLDERQPDIESVRALRDWDVLQAQGGSQLTRSPPGSTHTASPQSAAVIRSKQRLELIASLRTKMKEYQEALLLQSQIARLPAPSNRVLQATKQMFLQDGWPAIQGKARDYLQAGDLVALKGSTQEPISNFLRKQSAREEKGSHTGVGRFEEYRIELWVTLITVLVAIVFLVGPVLALYFTQSRPAKLALVAVFTASFSGSVWLVTGARRAEVFLGTATYAAVLVVFISNSDGLADGTG</sequence>
<reference evidence="3" key="1">
    <citation type="journal article" date="2021" name="Nat. Commun.">
        <title>Genetic determinants of endophytism in the Arabidopsis root mycobiome.</title>
        <authorList>
            <person name="Mesny F."/>
            <person name="Miyauchi S."/>
            <person name="Thiergart T."/>
            <person name="Pickel B."/>
            <person name="Atanasova L."/>
            <person name="Karlsson M."/>
            <person name="Huettel B."/>
            <person name="Barry K.W."/>
            <person name="Haridas S."/>
            <person name="Chen C."/>
            <person name="Bauer D."/>
            <person name="Andreopoulos W."/>
            <person name="Pangilinan J."/>
            <person name="LaButti K."/>
            <person name="Riley R."/>
            <person name="Lipzen A."/>
            <person name="Clum A."/>
            <person name="Drula E."/>
            <person name="Henrissat B."/>
            <person name="Kohler A."/>
            <person name="Grigoriev I.V."/>
            <person name="Martin F.M."/>
            <person name="Hacquard S."/>
        </authorList>
    </citation>
    <scope>NUCLEOTIDE SEQUENCE</scope>
    <source>
        <strain evidence="3">MPI-CAGE-CH-0230</strain>
    </source>
</reference>
<keyword evidence="1" id="KW-1133">Transmembrane helix</keyword>
<dbReference type="RefSeq" id="XP_046018058.1">
    <property type="nucleotide sequence ID" value="XM_046160748.1"/>
</dbReference>
<feature type="transmembrane region" description="Helical" evidence="1">
    <location>
        <begin position="281"/>
        <end position="301"/>
    </location>
</feature>
<comment type="caution">
    <text evidence="3">The sequence shown here is derived from an EMBL/GenBank/DDBJ whole genome shotgun (WGS) entry which is preliminary data.</text>
</comment>
<name>A0A9P9BV61_9PEZI</name>
<proteinExistence type="predicted"/>
<dbReference type="AlphaFoldDB" id="A0A9P9BV61"/>
<dbReference type="Pfam" id="PF20237">
    <property type="entry name" value="DUF6594"/>
    <property type="match status" value="1"/>
</dbReference>
<gene>
    <name evidence="3" type="ORF">B0I36DRAFT_379077</name>
</gene>